<dbReference type="Proteomes" id="UP001223420">
    <property type="component" value="Unassembled WGS sequence"/>
</dbReference>
<dbReference type="EMBL" id="JAUSWL010000024">
    <property type="protein sequence ID" value="MDQ0547293.1"/>
    <property type="molecule type" value="Genomic_DNA"/>
</dbReference>
<comment type="caution">
    <text evidence="1">The sequence shown here is derived from an EMBL/GenBank/DDBJ whole genome shotgun (WGS) entry which is preliminary data.</text>
</comment>
<reference evidence="1" key="1">
    <citation type="submission" date="2023-07" db="EMBL/GenBank/DDBJ databases">
        <title>Genomic Encyclopedia of Type Strains, Phase IV (KMG-IV): sequencing the most valuable type-strain genomes for metagenomic binning, comparative biology and taxonomic classification.</title>
        <authorList>
            <person name="Goeker M."/>
        </authorList>
    </citation>
    <scope>NUCLEOTIDE SEQUENCE</scope>
    <source>
        <strain evidence="1">DSM 19569</strain>
    </source>
</reference>
<dbReference type="AlphaFoldDB" id="A0AAJ1U3C9"/>
<evidence type="ECO:0000313" key="2">
    <source>
        <dbReference type="Proteomes" id="UP001223420"/>
    </source>
</evidence>
<sequence length="37" mass="4353">MDAELTAAMIDWRRDLHAHPEFGFEERGRVANVRRAK</sequence>
<organism evidence="1 2">
    <name type="scientific">Methylobacterium brachiatum</name>
    <dbReference type="NCBI Taxonomy" id="269660"/>
    <lineage>
        <taxon>Bacteria</taxon>
        <taxon>Pseudomonadati</taxon>
        <taxon>Pseudomonadota</taxon>
        <taxon>Alphaproteobacteria</taxon>
        <taxon>Hyphomicrobiales</taxon>
        <taxon>Methylobacteriaceae</taxon>
        <taxon>Methylobacterium</taxon>
    </lineage>
</organism>
<evidence type="ECO:0000313" key="1">
    <source>
        <dbReference type="EMBL" id="MDQ0547293.1"/>
    </source>
</evidence>
<proteinExistence type="predicted"/>
<accession>A0AAJ1U3C9</accession>
<name>A0AAJ1U3C9_9HYPH</name>
<protein>
    <submittedName>
        <fullName evidence="1">Metal-dependent amidase/aminoacylase/carboxypeptidase family protein</fullName>
    </submittedName>
</protein>
<gene>
    <name evidence="1" type="ORF">QO001_006252</name>
</gene>
<dbReference type="SUPFAM" id="SSF53187">
    <property type="entry name" value="Zn-dependent exopeptidases"/>
    <property type="match status" value="1"/>
</dbReference>
<dbReference type="Gene3D" id="3.40.630.10">
    <property type="entry name" value="Zn peptidases"/>
    <property type="match status" value="1"/>
</dbReference>